<feature type="transmembrane region" description="Helical" evidence="2">
    <location>
        <begin position="172"/>
        <end position="191"/>
    </location>
</feature>
<name>A0ABY6SDB0_PODCO</name>
<gene>
    <name evidence="3" type="ORF">PODCO_505675</name>
</gene>
<accession>A0ABY6SDB0</accession>
<keyword evidence="2" id="KW-0472">Membrane</keyword>
<proteinExistence type="predicted"/>
<feature type="compositionally biased region" description="Polar residues" evidence="1">
    <location>
        <begin position="100"/>
        <end position="111"/>
    </location>
</feature>
<feature type="region of interest" description="Disordered" evidence="1">
    <location>
        <begin position="99"/>
        <end position="146"/>
    </location>
</feature>
<keyword evidence="2" id="KW-0812">Transmembrane</keyword>
<keyword evidence="4" id="KW-1185">Reference proteome</keyword>
<sequence>MDGRAQRRVIGRPYVGSVVYLRWWSGGSSVLCLDVTVPLQTVGIVKKEAMVKLHARFSILHRRLFGFQKKRRTAGDFYAKVLSKAGPALPLQPGVLKPTLTASSESKSGSEQAWPPSKREKQPRPPPLFLGPLNKSTETGQTDPEIHGRVLGLPCRGEPLWSTLQDVINTSLSLVLVLAIISISFIRLFLLQCVSCQKRETGNSQVTATHLPFPLLPLALFILALVACLFAVEASSPTGHHPGRTSAKVRVFLVLNAVLAVMGAWALPSCSHLVPIPAKCFPLTTAPSSQTEGYGLQVVWCPSKEADHTKHAPLATIAKTPPGVASQPRPHALEESQARCLIARLSDNRHPDNPWATKHTQTELLEVTVLWMGKRCRSEQGF</sequence>
<evidence type="ECO:0000313" key="4">
    <source>
        <dbReference type="Proteomes" id="UP000280685"/>
    </source>
</evidence>
<keyword evidence="2" id="KW-1133">Transmembrane helix</keyword>
<evidence type="ECO:0000313" key="3">
    <source>
        <dbReference type="EMBL" id="VBB81339.1"/>
    </source>
</evidence>
<organism evidence="3 4">
    <name type="scientific">Podospora comata</name>
    <dbReference type="NCBI Taxonomy" id="48703"/>
    <lineage>
        <taxon>Eukaryota</taxon>
        <taxon>Fungi</taxon>
        <taxon>Dikarya</taxon>
        <taxon>Ascomycota</taxon>
        <taxon>Pezizomycotina</taxon>
        <taxon>Sordariomycetes</taxon>
        <taxon>Sordariomycetidae</taxon>
        <taxon>Sordariales</taxon>
        <taxon>Podosporaceae</taxon>
        <taxon>Podospora</taxon>
    </lineage>
</organism>
<feature type="transmembrane region" description="Helical" evidence="2">
    <location>
        <begin position="211"/>
        <end position="232"/>
    </location>
</feature>
<evidence type="ECO:0000256" key="2">
    <source>
        <dbReference type="SAM" id="Phobius"/>
    </source>
</evidence>
<dbReference type="EMBL" id="LR026968">
    <property type="protein sequence ID" value="VBB81339.1"/>
    <property type="molecule type" value="Genomic_DNA"/>
</dbReference>
<evidence type="ECO:0000256" key="1">
    <source>
        <dbReference type="SAM" id="MobiDB-lite"/>
    </source>
</evidence>
<feature type="transmembrane region" description="Helical" evidence="2">
    <location>
        <begin position="253"/>
        <end position="274"/>
    </location>
</feature>
<dbReference type="Proteomes" id="UP000280685">
    <property type="component" value="Chromosome 5"/>
</dbReference>
<reference evidence="3" key="1">
    <citation type="submission" date="2018-02" db="EMBL/GenBank/DDBJ databases">
        <authorList>
            <person name="Silar P."/>
        </authorList>
    </citation>
    <scope>NUCLEOTIDE SEQUENCE [LARGE SCALE GENOMIC DNA]</scope>
    <source>
        <strain evidence="3">T</strain>
    </source>
</reference>
<protein>
    <submittedName>
        <fullName evidence="3">Uncharacterized protein</fullName>
    </submittedName>
</protein>